<dbReference type="EMBL" id="AP024545">
    <property type="protein sequence ID" value="BCT93885.1"/>
    <property type="molecule type" value="Genomic_DNA"/>
</dbReference>
<protein>
    <recommendedName>
        <fullName evidence="2">DUF305 domain-containing protein</fullName>
    </recommendedName>
</protein>
<evidence type="ECO:0000256" key="1">
    <source>
        <dbReference type="SAM" id="Phobius"/>
    </source>
</evidence>
<dbReference type="RefSeq" id="WP_213434791.1">
    <property type="nucleotide sequence ID" value="NZ_AP024545.1"/>
</dbReference>
<name>A0ABN6FY97_9GAMM</name>
<proteinExistence type="predicted"/>
<feature type="domain" description="DUF305" evidence="2">
    <location>
        <begin position="104"/>
        <end position="161"/>
    </location>
</feature>
<evidence type="ECO:0000313" key="4">
    <source>
        <dbReference type="Proteomes" id="UP000681317"/>
    </source>
</evidence>
<evidence type="ECO:0000259" key="2">
    <source>
        <dbReference type="Pfam" id="PF03713"/>
    </source>
</evidence>
<dbReference type="Pfam" id="PF03713">
    <property type="entry name" value="DUF305"/>
    <property type="match status" value="1"/>
</dbReference>
<keyword evidence="1" id="KW-0812">Transmembrane</keyword>
<dbReference type="Proteomes" id="UP000681317">
    <property type="component" value="Chromosome"/>
</dbReference>
<sequence>MQHEHAAHGKQAKQQMHGGHYVRLLVMMGLSFLAMYALMYAMVDRLGNVYGSVNQAWMAGLMAAPMLVIELLVMWGMYPDKKRNALLVSIGVVAMIVFWALIRQQAAVTERQFLRSMIPHHAGAILMCEERKGRDGAEVQALCAEILASQRDEIRRMKALLGDENPRP</sequence>
<keyword evidence="1" id="KW-0472">Membrane</keyword>
<gene>
    <name evidence="3" type="ORF">LYSCAS_29090</name>
</gene>
<reference evidence="3 4" key="1">
    <citation type="submission" date="2021-03" db="EMBL/GenBank/DDBJ databases">
        <title>Complete Genome Sequences of Two Lysobacter Strains Isolated from Sea Water (Lysobacter caseinilyticus) and Soil (Lysobacter helvus) in South Korea.</title>
        <authorList>
            <person name="Watanabe Y."/>
            <person name="Arakawa K."/>
        </authorList>
    </citation>
    <scope>NUCLEOTIDE SEQUENCE [LARGE SCALE GENOMIC DNA]</scope>
    <source>
        <strain evidence="3 4">KVB24</strain>
    </source>
</reference>
<feature type="transmembrane region" description="Helical" evidence="1">
    <location>
        <begin position="21"/>
        <end position="43"/>
    </location>
</feature>
<organism evidence="3 4">
    <name type="scientific">Noviluteimonas caseinilytica</name>
    <dbReference type="NCBI Taxonomy" id="2675101"/>
    <lineage>
        <taxon>Bacteria</taxon>
        <taxon>Pseudomonadati</taxon>
        <taxon>Pseudomonadota</taxon>
        <taxon>Gammaproteobacteria</taxon>
        <taxon>Lysobacterales</taxon>
        <taxon>Lysobacteraceae</taxon>
        <taxon>Noviluteimonas</taxon>
    </lineage>
</organism>
<dbReference type="InterPro" id="IPR012347">
    <property type="entry name" value="Ferritin-like"/>
</dbReference>
<dbReference type="Gene3D" id="1.20.1260.10">
    <property type="match status" value="1"/>
</dbReference>
<keyword evidence="4" id="KW-1185">Reference proteome</keyword>
<keyword evidence="1" id="KW-1133">Transmembrane helix</keyword>
<evidence type="ECO:0000313" key="3">
    <source>
        <dbReference type="EMBL" id="BCT93885.1"/>
    </source>
</evidence>
<accession>A0ABN6FY97</accession>
<dbReference type="InterPro" id="IPR005183">
    <property type="entry name" value="DUF305_CopM-like"/>
</dbReference>
<feature type="transmembrane region" description="Helical" evidence="1">
    <location>
        <begin position="55"/>
        <end position="78"/>
    </location>
</feature>
<feature type="transmembrane region" description="Helical" evidence="1">
    <location>
        <begin position="85"/>
        <end position="102"/>
    </location>
</feature>